<accession>A0A2K1FT23</accession>
<evidence type="ECO:0000313" key="9">
    <source>
        <dbReference type="Proteomes" id="UP000027186"/>
    </source>
</evidence>
<organism evidence="7 9">
    <name type="scientific">Azospirillum argentinense</name>
    <dbReference type="NCBI Taxonomy" id="2970906"/>
    <lineage>
        <taxon>Bacteria</taxon>
        <taxon>Pseudomonadati</taxon>
        <taxon>Pseudomonadota</taxon>
        <taxon>Alphaproteobacteria</taxon>
        <taxon>Rhodospirillales</taxon>
        <taxon>Azospirillaceae</taxon>
        <taxon>Azospirillum</taxon>
    </lineage>
</organism>
<evidence type="ECO:0000256" key="2">
    <source>
        <dbReference type="ARBA" id="ARBA00023125"/>
    </source>
</evidence>
<keyword evidence="2 4" id="KW-0238">DNA-binding</keyword>
<protein>
    <submittedName>
        <fullName evidence="7">TetR family transcriptional regulator</fullName>
    </submittedName>
</protein>
<feature type="DNA-binding region" description="H-T-H motif" evidence="4">
    <location>
        <begin position="47"/>
        <end position="66"/>
    </location>
</feature>
<dbReference type="PANTHER" id="PTHR47506">
    <property type="entry name" value="TRANSCRIPTIONAL REGULATORY PROTEIN"/>
    <property type="match status" value="1"/>
</dbReference>
<reference evidence="7 9" key="1">
    <citation type="journal article" date="2014" name="Genome Announc.">
        <title>Complete Genome Sequence of the Model Rhizosphere Strain Azospirillum brasilense Az39, Successfully Applied in Agriculture.</title>
        <authorList>
            <person name="Rivera D."/>
            <person name="Revale S."/>
            <person name="Molina R."/>
            <person name="Gualpa J."/>
            <person name="Puente M."/>
            <person name="Maroniche G."/>
            <person name="Paris G."/>
            <person name="Baker D."/>
            <person name="Clavijo B."/>
            <person name="McLay K."/>
            <person name="Spaepen S."/>
            <person name="Perticari A."/>
            <person name="Vazquez M."/>
            <person name="Wisniewski-Dye F."/>
            <person name="Watkins C."/>
            <person name="Martinez-Abarca F."/>
            <person name="Vanderleyden J."/>
            <person name="Cassan F."/>
        </authorList>
    </citation>
    <scope>NUCLEOTIDE SEQUENCE [LARGE SCALE GENOMIC DNA]</scope>
    <source>
        <strain evidence="7 9">Az39</strain>
    </source>
</reference>
<keyword evidence="1" id="KW-0805">Transcription regulation</keyword>
<gene>
    <name evidence="7" type="ORF">ABAZ39_10590</name>
    <name evidence="8" type="ORF">C1S70_27450</name>
</gene>
<dbReference type="EMBL" id="CP007793">
    <property type="protein sequence ID" value="AIB12435.1"/>
    <property type="molecule type" value="Genomic_DNA"/>
</dbReference>
<dbReference type="InterPro" id="IPR009057">
    <property type="entry name" value="Homeodomain-like_sf"/>
</dbReference>
<evidence type="ECO:0000259" key="6">
    <source>
        <dbReference type="PROSITE" id="PS50977"/>
    </source>
</evidence>
<dbReference type="Proteomes" id="UP000027186">
    <property type="component" value="Chromosome"/>
</dbReference>
<evidence type="ECO:0000256" key="4">
    <source>
        <dbReference type="PROSITE-ProRule" id="PRU00335"/>
    </source>
</evidence>
<dbReference type="InterPro" id="IPR036271">
    <property type="entry name" value="Tet_transcr_reg_TetR-rel_C_sf"/>
</dbReference>
<dbReference type="PANTHER" id="PTHR47506:SF6">
    <property type="entry name" value="HTH-TYPE TRANSCRIPTIONAL REPRESSOR NEMR"/>
    <property type="match status" value="1"/>
</dbReference>
<dbReference type="KEGG" id="abq:ABAZ39_10590"/>
<dbReference type="InterPro" id="IPR001647">
    <property type="entry name" value="HTH_TetR"/>
</dbReference>
<dbReference type="Proteomes" id="UP000236268">
    <property type="component" value="Unassembled WGS sequence"/>
</dbReference>
<evidence type="ECO:0000256" key="1">
    <source>
        <dbReference type="ARBA" id="ARBA00023015"/>
    </source>
</evidence>
<evidence type="ECO:0000313" key="7">
    <source>
        <dbReference type="EMBL" id="AIB12435.1"/>
    </source>
</evidence>
<dbReference type="AlphaFoldDB" id="A0A060DI94"/>
<dbReference type="RefSeq" id="WP_038529160.1">
    <property type="nucleotide sequence ID" value="NZ_CP007793.1"/>
</dbReference>
<evidence type="ECO:0000313" key="10">
    <source>
        <dbReference type="Proteomes" id="UP000236268"/>
    </source>
</evidence>
<dbReference type="Gene3D" id="1.10.357.10">
    <property type="entry name" value="Tetracycline Repressor, domain 2"/>
    <property type="match status" value="1"/>
</dbReference>
<keyword evidence="3" id="KW-0804">Transcription</keyword>
<dbReference type="EMBL" id="POWG01000043">
    <property type="protein sequence ID" value="PNQ95685.1"/>
    <property type="molecule type" value="Genomic_DNA"/>
</dbReference>
<dbReference type="PRINTS" id="PR00455">
    <property type="entry name" value="HTHTETR"/>
</dbReference>
<dbReference type="GO" id="GO:0003677">
    <property type="term" value="F:DNA binding"/>
    <property type="evidence" value="ECO:0007669"/>
    <property type="project" value="UniProtKB-UniRule"/>
</dbReference>
<accession>A0A060DI94</accession>
<dbReference type="Pfam" id="PF00440">
    <property type="entry name" value="TetR_N"/>
    <property type="match status" value="1"/>
</dbReference>
<dbReference type="Pfam" id="PF16925">
    <property type="entry name" value="TetR_C_13"/>
    <property type="match status" value="1"/>
</dbReference>
<dbReference type="OrthoDB" id="9811084at2"/>
<dbReference type="PROSITE" id="PS50977">
    <property type="entry name" value="HTH_TETR_2"/>
    <property type="match status" value="1"/>
</dbReference>
<evidence type="ECO:0000313" key="8">
    <source>
        <dbReference type="EMBL" id="PNQ95685.1"/>
    </source>
</evidence>
<evidence type="ECO:0000256" key="5">
    <source>
        <dbReference type="SAM" id="MobiDB-lite"/>
    </source>
</evidence>
<dbReference type="SUPFAM" id="SSF48498">
    <property type="entry name" value="Tetracyclin repressor-like, C-terminal domain"/>
    <property type="match status" value="1"/>
</dbReference>
<proteinExistence type="predicted"/>
<reference evidence="8 10" key="2">
    <citation type="submission" date="2018-01" db="EMBL/GenBank/DDBJ databases">
        <title>Whole genome sequence of Azospirillum brasilense REC3 isolated from strawberry roots.</title>
        <authorList>
            <person name="Fontana C.A."/>
            <person name="Salazar S.M."/>
            <person name="Bassi D."/>
            <person name="Puglisi E."/>
            <person name="Lovaisa N.C."/>
            <person name="Toffoli L.M."/>
            <person name="Pedraza R."/>
            <person name="Cocconcelli P.S."/>
        </authorList>
    </citation>
    <scope>NUCLEOTIDE SEQUENCE [LARGE SCALE GENOMIC DNA]</scope>
    <source>
        <strain evidence="8 10">REC3</strain>
    </source>
</reference>
<evidence type="ECO:0000256" key="3">
    <source>
        <dbReference type="ARBA" id="ARBA00023163"/>
    </source>
</evidence>
<name>A0A060DI94_9PROT</name>
<dbReference type="InterPro" id="IPR011075">
    <property type="entry name" value="TetR_C"/>
</dbReference>
<sequence>MSTTDPSLKPRRRGRPPKQDGAYLDTRERLVRTGVAILTEKGFSPVGIEEILASAGVPKGSFYYYFGSKEEFGGTLIAAYAEYFARRLDRWFLDESRPPLQRLRDFVEDAKAGMARFDFRRGCLVGNLGQEMGTLPEPFREKLHLVFLDWQARTSRCLRAAQAAGQIGIDLDCDHLAEFFWIGWEGAVLRAKLERSPAPLDAFSRGFFAALHRQA</sequence>
<dbReference type="SUPFAM" id="SSF46689">
    <property type="entry name" value="Homeodomain-like"/>
    <property type="match status" value="1"/>
</dbReference>
<feature type="domain" description="HTH tetR-type" evidence="6">
    <location>
        <begin position="24"/>
        <end position="84"/>
    </location>
</feature>
<feature type="region of interest" description="Disordered" evidence="5">
    <location>
        <begin position="1"/>
        <end position="21"/>
    </location>
</feature>